<evidence type="ECO:0000256" key="4">
    <source>
        <dbReference type="SAM" id="SignalP"/>
    </source>
</evidence>
<dbReference type="GO" id="GO:0009092">
    <property type="term" value="P:homoserine metabolic process"/>
    <property type="evidence" value="ECO:0007669"/>
    <property type="project" value="TreeGrafter"/>
</dbReference>
<dbReference type="EMBL" id="JAAIKB010000011">
    <property type="protein sequence ID" value="NGM22847.1"/>
    <property type="molecule type" value="Genomic_DNA"/>
</dbReference>
<dbReference type="HAMAP" id="MF_00296">
    <property type="entry name" value="MetX_acyltransf"/>
    <property type="match status" value="1"/>
</dbReference>
<reference evidence="6 7" key="1">
    <citation type="submission" date="2020-03" db="EMBL/GenBank/DDBJ databases">
        <title>Roseomonas stagni sp. nov., isolated from pond water in Japan.</title>
        <authorList>
            <person name="Furuhata K."/>
            <person name="Miyamoto H."/>
            <person name="Goto K."/>
        </authorList>
    </citation>
    <scope>NUCLEOTIDE SEQUENCE [LARGE SCALE GENOMIC DNA]</scope>
    <source>
        <strain evidence="6 7">PeD5</strain>
    </source>
</reference>
<feature type="domain" description="AB hydrolase-1" evidence="5">
    <location>
        <begin position="150"/>
        <end position="253"/>
    </location>
</feature>
<comment type="caution">
    <text evidence="2">Lacks conserved residue(s) required for the propagation of feature annotation.</text>
</comment>
<dbReference type="NCBIfam" id="NF005262">
    <property type="entry name" value="PRK06765.1"/>
    <property type="match status" value="1"/>
</dbReference>
<evidence type="ECO:0000256" key="2">
    <source>
        <dbReference type="HAMAP-Rule" id="MF_00296"/>
    </source>
</evidence>
<comment type="subcellular location">
    <subcellularLocation>
        <location evidence="2">Cytoplasm</location>
    </subcellularLocation>
</comment>
<dbReference type="SUPFAM" id="SSF53474">
    <property type="entry name" value="alpha/beta-Hydrolases"/>
    <property type="match status" value="1"/>
</dbReference>
<dbReference type="PANTHER" id="PTHR32268:SF11">
    <property type="entry name" value="HOMOSERINE O-ACETYLTRANSFERASE"/>
    <property type="match status" value="1"/>
</dbReference>
<evidence type="ECO:0000256" key="3">
    <source>
        <dbReference type="PIRSR" id="PIRSR000443-1"/>
    </source>
</evidence>
<evidence type="ECO:0000313" key="6">
    <source>
        <dbReference type="EMBL" id="NGM22847.1"/>
    </source>
</evidence>
<keyword evidence="7" id="KW-1185">Reference proteome</keyword>
<dbReference type="InterPro" id="IPR000073">
    <property type="entry name" value="AB_hydrolase_1"/>
</dbReference>
<keyword evidence="2 6" id="KW-0012">Acyltransferase</keyword>
<feature type="active site" evidence="2 3">
    <location>
        <position position="349"/>
    </location>
</feature>
<keyword evidence="4" id="KW-0732">Signal</keyword>
<dbReference type="Proteomes" id="UP000475385">
    <property type="component" value="Unassembled WGS sequence"/>
</dbReference>
<dbReference type="EC" id="2.3.1.-" evidence="2"/>
<dbReference type="RefSeq" id="WP_164696763.1">
    <property type="nucleotide sequence ID" value="NZ_JAAIKB010000011.1"/>
</dbReference>
<sequence>MKRRLLIAATLALAALSQAPAMAQAPAPAPAPGGTEIVEKKVFETTNYVTRGGATIPAIRIGYQTAGTLNAAGDNAVIVTHFFSGNSHAFGRYAEGQPAGYWDAIIGPGKAIDTNRYFVISSDTLVNLNVRDGRTVTTGPVSMNPATGRPWALEFPVIAMRDFIEVQKRLLDSLGVRRLALVTGASMGALQAIEWAAAYPEMIDRVMPVIGAAEFDPWTIAWLDIWESPIRLDPNFNNGDYYAQGREPPTRGLAEALKIVTVQAQDRPGLARFGRRVAEGQDPLRRIGDRFEVERFLDEAAMARARISDANHFLYLVRANQLFLHEYASTEAALSRSQARWFVVASPTDRVFMLDYNMEMVALLRRLGRPVDFAEVTGPLGHLNGVVGMAPLGDRIRAFLGH</sequence>
<dbReference type="AlphaFoldDB" id="A0A6M1LRJ4"/>
<feature type="chain" id="PRO_5027089961" description="Probable acyltransferase" evidence="4">
    <location>
        <begin position="24"/>
        <end position="402"/>
    </location>
</feature>
<accession>A0A6M1LRJ4</accession>
<evidence type="ECO:0000256" key="1">
    <source>
        <dbReference type="ARBA" id="ARBA00022679"/>
    </source>
</evidence>
<feature type="active site" description="Nucleophile" evidence="3">
    <location>
        <position position="186"/>
    </location>
</feature>
<comment type="caution">
    <text evidence="6">The sequence shown here is derived from an EMBL/GenBank/DDBJ whole genome shotgun (WGS) entry which is preliminary data.</text>
</comment>
<dbReference type="GO" id="GO:0005737">
    <property type="term" value="C:cytoplasm"/>
    <property type="evidence" value="ECO:0007669"/>
    <property type="project" value="UniProtKB-SubCell"/>
</dbReference>
<keyword evidence="2" id="KW-0028">Amino-acid biosynthesis</keyword>
<evidence type="ECO:0000313" key="7">
    <source>
        <dbReference type="Proteomes" id="UP000475385"/>
    </source>
</evidence>
<dbReference type="InterPro" id="IPR008220">
    <property type="entry name" value="HAT_MetX-like"/>
</dbReference>
<feature type="active site" evidence="3">
    <location>
        <position position="382"/>
    </location>
</feature>
<keyword evidence="2" id="KW-0963">Cytoplasm</keyword>
<comment type="similarity">
    <text evidence="2">Belongs to the AB hydrolase superfamily. MetX family.</text>
</comment>
<dbReference type="PANTHER" id="PTHR32268">
    <property type="entry name" value="HOMOSERINE O-ACETYLTRANSFERASE"/>
    <property type="match status" value="1"/>
</dbReference>
<evidence type="ECO:0000259" key="5">
    <source>
        <dbReference type="Pfam" id="PF00561"/>
    </source>
</evidence>
<gene>
    <name evidence="6" type="ORF">G3576_22730</name>
</gene>
<dbReference type="GO" id="GO:0009086">
    <property type="term" value="P:methionine biosynthetic process"/>
    <property type="evidence" value="ECO:0007669"/>
    <property type="project" value="TreeGrafter"/>
</dbReference>
<comment type="subunit">
    <text evidence="2">Homodimer.</text>
</comment>
<dbReference type="Gene3D" id="3.40.50.1820">
    <property type="entry name" value="alpha/beta hydrolase"/>
    <property type="match status" value="1"/>
</dbReference>
<proteinExistence type="inferred from homology"/>
<dbReference type="GO" id="GO:0004414">
    <property type="term" value="F:homoserine O-acetyltransferase activity"/>
    <property type="evidence" value="ECO:0007669"/>
    <property type="project" value="TreeGrafter"/>
</dbReference>
<keyword evidence="1 2" id="KW-0808">Transferase</keyword>
<protein>
    <recommendedName>
        <fullName evidence="2">Probable acyltransferase</fullName>
        <ecNumber evidence="2">2.3.1.-</ecNumber>
    </recommendedName>
</protein>
<organism evidence="6 7">
    <name type="scientific">Falsiroseomonas algicola</name>
    <dbReference type="NCBI Taxonomy" id="2716930"/>
    <lineage>
        <taxon>Bacteria</taxon>
        <taxon>Pseudomonadati</taxon>
        <taxon>Pseudomonadota</taxon>
        <taxon>Alphaproteobacteria</taxon>
        <taxon>Acetobacterales</taxon>
        <taxon>Roseomonadaceae</taxon>
        <taxon>Falsiroseomonas</taxon>
    </lineage>
</organism>
<dbReference type="Pfam" id="PF00561">
    <property type="entry name" value="Abhydrolase_1"/>
    <property type="match status" value="1"/>
</dbReference>
<name>A0A6M1LRJ4_9PROT</name>
<feature type="signal peptide" evidence="4">
    <location>
        <begin position="1"/>
        <end position="23"/>
    </location>
</feature>
<dbReference type="PIRSF" id="PIRSF000443">
    <property type="entry name" value="Homoser_Ac_trans"/>
    <property type="match status" value="1"/>
</dbReference>
<dbReference type="Gene3D" id="1.10.1740.110">
    <property type="match status" value="1"/>
</dbReference>
<dbReference type="InterPro" id="IPR029058">
    <property type="entry name" value="AB_hydrolase_fold"/>
</dbReference>